<reference evidence="1 2" key="1">
    <citation type="submission" date="2019-03" db="EMBL/GenBank/DDBJ databases">
        <title>Single cell metagenomics reveals metabolic interactions within the superorganism composed of flagellate Streblomastix strix and complex community of Bacteroidetes bacteria on its surface.</title>
        <authorList>
            <person name="Treitli S.C."/>
            <person name="Kolisko M."/>
            <person name="Husnik F."/>
            <person name="Keeling P."/>
            <person name="Hampl V."/>
        </authorList>
    </citation>
    <scope>NUCLEOTIDE SEQUENCE [LARGE SCALE GENOMIC DNA]</scope>
    <source>
        <strain evidence="1">ST1C</strain>
    </source>
</reference>
<dbReference type="AlphaFoldDB" id="A0A5J4WMH6"/>
<evidence type="ECO:0000313" key="2">
    <source>
        <dbReference type="Proteomes" id="UP000324800"/>
    </source>
</evidence>
<accession>A0A5J4WMH6</accession>
<comment type="caution">
    <text evidence="1">The sequence shown here is derived from an EMBL/GenBank/DDBJ whole genome shotgun (WGS) entry which is preliminary data.</text>
</comment>
<protein>
    <recommendedName>
        <fullName evidence="3">Mos1 transposase HTH domain-containing protein</fullName>
    </recommendedName>
</protein>
<evidence type="ECO:0000313" key="1">
    <source>
        <dbReference type="EMBL" id="KAA6395575.1"/>
    </source>
</evidence>
<organism evidence="1 2">
    <name type="scientific">Streblomastix strix</name>
    <dbReference type="NCBI Taxonomy" id="222440"/>
    <lineage>
        <taxon>Eukaryota</taxon>
        <taxon>Metamonada</taxon>
        <taxon>Preaxostyla</taxon>
        <taxon>Oxymonadida</taxon>
        <taxon>Streblomastigidae</taxon>
        <taxon>Streblomastix</taxon>
    </lineage>
</organism>
<dbReference type="EMBL" id="SNRW01001648">
    <property type="protein sequence ID" value="KAA6395575.1"/>
    <property type="molecule type" value="Genomic_DNA"/>
</dbReference>
<gene>
    <name evidence="1" type="ORF">EZS28_008900</name>
</gene>
<evidence type="ECO:0008006" key="3">
    <source>
        <dbReference type="Google" id="ProtNLM"/>
    </source>
</evidence>
<name>A0A5J4WMH6_9EUKA</name>
<dbReference type="Proteomes" id="UP000324800">
    <property type="component" value="Unassembled WGS sequence"/>
</dbReference>
<sequence length="196" mass="22998">MEYITLHQIDWIRYRSVVDFMFRQGNIAIEVFDIMNRIYQGRAPEFDTIIRWKNKFSQGLELVYAMTTPGRMPIIGLGPEIIKLMQQDQYISIKRIAAFLGHAKSTIVKQFRMKLSIIVFIQSGFHTNYTILQDTNVFKGLKLCFKLYENKNCKDTCIFGQVTSHIYFIVSLIVHNGSRLAKRLLKHHVKESRMTK</sequence>
<proteinExistence type="predicted"/>